<dbReference type="InterPro" id="IPR036220">
    <property type="entry name" value="UDP-Glc/GDP-Man_DH_C_sf"/>
</dbReference>
<gene>
    <name evidence="5" type="ORF">NDK47_19780</name>
</gene>
<organism evidence="5 6">
    <name type="scientific">Brevibacillus ruminantium</name>
    <dbReference type="NCBI Taxonomy" id="2950604"/>
    <lineage>
        <taxon>Bacteria</taxon>
        <taxon>Bacillati</taxon>
        <taxon>Bacillota</taxon>
        <taxon>Bacilli</taxon>
        <taxon>Bacillales</taxon>
        <taxon>Paenibacillaceae</taxon>
        <taxon>Brevibacillus</taxon>
    </lineage>
</organism>
<dbReference type="InterPro" id="IPR008927">
    <property type="entry name" value="6-PGluconate_DH-like_C_sf"/>
</dbReference>
<dbReference type="PANTHER" id="PTHR43491:SF1">
    <property type="entry name" value="UDP-N-ACETYL-D-MANNOSAMINE DEHYDROGENASE"/>
    <property type="match status" value="1"/>
</dbReference>
<sequence length="451" mass="50094">MNHFHIVKEKLQNKTGKIGVIGLGYVGLPLAMEMVKGGFRLYGIDLDKRKVESLLSGKSYIQDVPSTVVADAVDSGRFIPTTDYSVIQELDAISICVPTPLSENQEPDTSFIKSVVNEIKKYVKKGTLIVLESTTYPGTTEELIQLELEAIGLTAGVDLFICFSPERVDPGNRNFNTHNTPKVIGGTTERCKELGVLLYSNVVKTVVPVSSPKVAEMSKLLENTFRSINIAFVNELAMMCDKMGIDVWEVIRAASTKPFGFMPFYPGPGIGGHCIPLDPMYLSWKAKEYRFYSKFIGLAQSINDTMPEYVLHYVAQVLNIYAKSIRNSKVLILGMAYKPDVDDLRESPGLEIYELFKESGAKVQFYDPHATSFRDDQGNVVHSVKYDSSAFAGYDCMVLITNHHSFRYQELADLGVPIIDTRNAFADIKSDNIYKLGTGITKTDRKVIVGA</sequence>
<dbReference type="Pfam" id="PF03721">
    <property type="entry name" value="UDPG_MGDP_dh_N"/>
    <property type="match status" value="1"/>
</dbReference>
<dbReference type="PANTHER" id="PTHR43491">
    <property type="entry name" value="UDP-N-ACETYL-D-MANNOSAMINE DEHYDROGENASE"/>
    <property type="match status" value="1"/>
</dbReference>
<evidence type="ECO:0000256" key="2">
    <source>
        <dbReference type="ARBA" id="ARBA00023027"/>
    </source>
</evidence>
<protein>
    <submittedName>
        <fullName evidence="5">Nucleotide sugar dehydrogenase</fullName>
    </submittedName>
</protein>
<dbReference type="InterPro" id="IPR028359">
    <property type="entry name" value="UDP_ManNAc/GlcNAc_DH"/>
</dbReference>
<dbReference type="Gene3D" id="3.40.50.720">
    <property type="entry name" value="NAD(P)-binding Rossmann-like Domain"/>
    <property type="match status" value="2"/>
</dbReference>
<dbReference type="EMBL" id="CP098755">
    <property type="protein sequence ID" value="USG64377.1"/>
    <property type="molecule type" value="Genomic_DNA"/>
</dbReference>
<comment type="similarity">
    <text evidence="3">Belongs to the UDP-glucose/GDP-mannose dehydrogenase family.</text>
</comment>
<dbReference type="InterPro" id="IPR036291">
    <property type="entry name" value="NAD(P)-bd_dom_sf"/>
</dbReference>
<dbReference type="InterPro" id="IPR001732">
    <property type="entry name" value="UDP-Glc/GDP-Man_DH_N"/>
</dbReference>
<reference evidence="5" key="1">
    <citation type="submission" date="2022-06" db="EMBL/GenBank/DDBJ databases">
        <title>Genome sequencing of Brevibacillus sp. BB3-R1.</title>
        <authorList>
            <person name="Heo J."/>
            <person name="Lee D."/>
            <person name="Won M."/>
            <person name="Han B.-H."/>
            <person name="Hong S.-B."/>
            <person name="Kwon S.-W."/>
        </authorList>
    </citation>
    <scope>NUCLEOTIDE SEQUENCE</scope>
    <source>
        <strain evidence="5">BB3-R1</strain>
    </source>
</reference>
<accession>A0ABY4WB20</accession>
<evidence type="ECO:0000313" key="6">
    <source>
        <dbReference type="Proteomes" id="UP001056500"/>
    </source>
</evidence>
<evidence type="ECO:0000256" key="3">
    <source>
        <dbReference type="PIRNR" id="PIRNR000124"/>
    </source>
</evidence>
<dbReference type="InterPro" id="IPR014026">
    <property type="entry name" value="UDP-Glc/GDP-Man_DH_dimer"/>
</dbReference>
<dbReference type="SUPFAM" id="SSF48179">
    <property type="entry name" value="6-phosphogluconate dehydrogenase C-terminal domain-like"/>
    <property type="match status" value="1"/>
</dbReference>
<evidence type="ECO:0000313" key="5">
    <source>
        <dbReference type="EMBL" id="USG64377.1"/>
    </source>
</evidence>
<proteinExistence type="inferred from homology"/>
<dbReference type="SUPFAM" id="SSF51735">
    <property type="entry name" value="NAD(P)-binding Rossmann-fold domains"/>
    <property type="match status" value="1"/>
</dbReference>
<keyword evidence="2" id="KW-0520">NAD</keyword>
<dbReference type="SMART" id="SM00984">
    <property type="entry name" value="UDPG_MGDP_dh_C"/>
    <property type="match status" value="1"/>
</dbReference>
<evidence type="ECO:0000256" key="1">
    <source>
        <dbReference type="ARBA" id="ARBA00023002"/>
    </source>
</evidence>
<dbReference type="Pfam" id="PF00984">
    <property type="entry name" value="UDPG_MGDP_dh"/>
    <property type="match status" value="1"/>
</dbReference>
<dbReference type="InterPro" id="IPR014027">
    <property type="entry name" value="UDP-Glc/GDP-Man_DH_C"/>
</dbReference>
<keyword evidence="6" id="KW-1185">Reference proteome</keyword>
<keyword evidence="1" id="KW-0560">Oxidoreductase</keyword>
<dbReference type="NCBIfam" id="TIGR03026">
    <property type="entry name" value="NDP-sugDHase"/>
    <property type="match status" value="1"/>
</dbReference>
<evidence type="ECO:0000259" key="4">
    <source>
        <dbReference type="SMART" id="SM00984"/>
    </source>
</evidence>
<dbReference type="PIRSF" id="PIRSF500136">
    <property type="entry name" value="UDP_ManNAc_DH"/>
    <property type="match status" value="1"/>
</dbReference>
<dbReference type="Proteomes" id="UP001056500">
    <property type="component" value="Chromosome"/>
</dbReference>
<feature type="domain" description="UDP-glucose/GDP-mannose dehydrogenase C-terminal" evidence="4">
    <location>
        <begin position="331"/>
        <end position="427"/>
    </location>
</feature>
<dbReference type="PIRSF" id="PIRSF000124">
    <property type="entry name" value="UDPglc_GDPman_dh"/>
    <property type="match status" value="1"/>
</dbReference>
<name>A0ABY4WB20_9BACL</name>
<dbReference type="Pfam" id="PF03720">
    <property type="entry name" value="UDPG_MGDP_dh_C"/>
    <property type="match status" value="1"/>
</dbReference>
<dbReference type="SUPFAM" id="SSF52413">
    <property type="entry name" value="UDP-glucose/GDP-mannose dehydrogenase C-terminal domain"/>
    <property type="match status" value="1"/>
</dbReference>
<dbReference type="RefSeq" id="WP_251871491.1">
    <property type="nucleotide sequence ID" value="NZ_CP098755.1"/>
</dbReference>
<dbReference type="InterPro" id="IPR017476">
    <property type="entry name" value="UDP-Glc/GDP-Man"/>
</dbReference>